<proteinExistence type="predicted"/>
<comment type="caution">
    <text evidence="3">The sequence shown here is derived from an EMBL/GenBank/DDBJ whole genome shotgun (WGS) entry which is preliminary data.</text>
</comment>
<accession>A0ABD2QMQ0</accession>
<dbReference type="AlphaFoldDB" id="A0ABD2QMQ0"/>
<dbReference type="Pfam" id="PF25527">
    <property type="entry name" value="GBD-like_ZMIZ1_ZMIZ2"/>
    <property type="match status" value="1"/>
</dbReference>
<evidence type="ECO:0000259" key="2">
    <source>
        <dbReference type="Pfam" id="PF25527"/>
    </source>
</evidence>
<reference evidence="3 4" key="1">
    <citation type="submission" date="2024-11" db="EMBL/GenBank/DDBJ databases">
        <title>Adaptive evolution of stress response genes in parasites aligns with host niche diversity.</title>
        <authorList>
            <person name="Hahn C."/>
            <person name="Resl P."/>
        </authorList>
    </citation>
    <scope>NUCLEOTIDE SEQUENCE [LARGE SCALE GENOMIC DNA]</scope>
    <source>
        <strain evidence="3">EGGRZ-B1_66</strain>
        <tissue evidence="3">Body</tissue>
    </source>
</reference>
<feature type="region of interest" description="Disordered" evidence="1">
    <location>
        <begin position="147"/>
        <end position="230"/>
    </location>
</feature>
<sequence length="511" mass="54258">MTSNHPSNIPGMLGAAGPSPTPQQMYANGPGSANGQHSGPATPVFTPSSSQNGLTPPQQSQRVPSKMQLPSLSMNGGQPYNGFMKESDMGNGSGRVTPKAFANAPANFPLSGSPAPPGKLLPQQMRAVSGANFGPYPVNGAYLPPSTQPSPNPLIMPSNVPIPQASGRGRGSTVGTSRQKKPKTPKSAANQSPNAAMPGMGAAATRGRGSRASRGAAATGRGGPAGPMPNGMFNGPTGIMMDAAPPYDSWAMMPRGAPAPPMHRGGMMFQHRAPQMANFAPDHMQMAPNDSYSISTCDSQMGYPGPQRGPAQPTPPTGYVNVPSATIMHHPQPQAPLPQSMHSAPPTLHEEPPPAPSPFDRIVSPVLNGHTWGPQQIVLDELLEQPIPRGTVVRSFEFELSPMHLQTIVGRSDLEFVISAHLHYEPFQLCYWPPEFVLLRFNEHNLQLDRSMVHVKPAHRVACVKHLCRPGKNFLEIAVVGLGEDPHAPNVLSRRKTIASTLKVCTTHKNT</sequence>
<organism evidence="3 4">
    <name type="scientific">Cichlidogyrus casuarinus</name>
    <dbReference type="NCBI Taxonomy" id="1844966"/>
    <lineage>
        <taxon>Eukaryota</taxon>
        <taxon>Metazoa</taxon>
        <taxon>Spiralia</taxon>
        <taxon>Lophotrochozoa</taxon>
        <taxon>Platyhelminthes</taxon>
        <taxon>Monogenea</taxon>
        <taxon>Monopisthocotylea</taxon>
        <taxon>Dactylogyridea</taxon>
        <taxon>Ancyrocephalidae</taxon>
        <taxon>Cichlidogyrus</taxon>
    </lineage>
</organism>
<evidence type="ECO:0000313" key="4">
    <source>
        <dbReference type="Proteomes" id="UP001626550"/>
    </source>
</evidence>
<protein>
    <recommendedName>
        <fullName evidence="2">ZMIZ1/ZMIZ2 GBD-like domain-containing protein</fullName>
    </recommendedName>
</protein>
<feature type="compositionally biased region" description="Low complexity" evidence="1">
    <location>
        <begin position="195"/>
        <end position="219"/>
    </location>
</feature>
<evidence type="ECO:0000313" key="3">
    <source>
        <dbReference type="EMBL" id="KAL3320793.1"/>
    </source>
</evidence>
<name>A0ABD2QMQ0_9PLAT</name>
<dbReference type="InterPro" id="IPR057847">
    <property type="entry name" value="ZMIZ1/ZMIZ2_GBD-like"/>
</dbReference>
<feature type="region of interest" description="Disordered" evidence="1">
    <location>
        <begin position="1"/>
        <end position="100"/>
    </location>
</feature>
<dbReference type="Proteomes" id="UP001626550">
    <property type="component" value="Unassembled WGS sequence"/>
</dbReference>
<gene>
    <name evidence="3" type="ORF">Ciccas_000539</name>
</gene>
<feature type="compositionally biased region" description="Polar residues" evidence="1">
    <location>
        <begin position="22"/>
        <end position="78"/>
    </location>
</feature>
<dbReference type="EMBL" id="JBJKFK010000029">
    <property type="protein sequence ID" value="KAL3320793.1"/>
    <property type="molecule type" value="Genomic_DNA"/>
</dbReference>
<feature type="domain" description="ZMIZ1/ZMIZ2 GBD-like" evidence="2">
    <location>
        <begin position="392"/>
        <end position="480"/>
    </location>
</feature>
<keyword evidence="4" id="KW-1185">Reference proteome</keyword>
<feature type="region of interest" description="Disordered" evidence="1">
    <location>
        <begin position="331"/>
        <end position="356"/>
    </location>
</feature>
<evidence type="ECO:0000256" key="1">
    <source>
        <dbReference type="SAM" id="MobiDB-lite"/>
    </source>
</evidence>